<dbReference type="OrthoDB" id="5500703at2"/>
<evidence type="ECO:0000256" key="1">
    <source>
        <dbReference type="ARBA" id="ARBA00022723"/>
    </source>
</evidence>
<proteinExistence type="predicted"/>
<evidence type="ECO:0000256" key="2">
    <source>
        <dbReference type="ARBA" id="ARBA00023239"/>
    </source>
</evidence>
<dbReference type="EMBL" id="FMUX01000012">
    <property type="protein sequence ID" value="SCY58177.1"/>
    <property type="molecule type" value="Genomic_DNA"/>
</dbReference>
<evidence type="ECO:0000313" key="5">
    <source>
        <dbReference type="Proteomes" id="UP000198870"/>
    </source>
</evidence>
<dbReference type="STRING" id="419481.SAMN05216233_11293"/>
<keyword evidence="1" id="KW-0479">Metal-binding</keyword>
<dbReference type="GO" id="GO:0046872">
    <property type="term" value="F:metal ion binding"/>
    <property type="evidence" value="ECO:0007669"/>
    <property type="project" value="UniProtKB-KW"/>
</dbReference>
<dbReference type="GO" id="GO:0016832">
    <property type="term" value="F:aldehyde-lyase activity"/>
    <property type="evidence" value="ECO:0007669"/>
    <property type="project" value="TreeGrafter"/>
</dbReference>
<dbReference type="InterPro" id="IPR036409">
    <property type="entry name" value="Aldolase_II/adducin_N_sf"/>
</dbReference>
<dbReference type="SUPFAM" id="SSF53639">
    <property type="entry name" value="AraD/HMP-PK domain-like"/>
    <property type="match status" value="1"/>
</dbReference>
<dbReference type="Gene3D" id="3.40.225.10">
    <property type="entry name" value="Class II aldolase/adducin N-terminal domain"/>
    <property type="match status" value="1"/>
</dbReference>
<dbReference type="PANTHER" id="PTHR22789">
    <property type="entry name" value="FUCULOSE PHOSPHATE ALDOLASE"/>
    <property type="match status" value="1"/>
</dbReference>
<dbReference type="Pfam" id="PF00596">
    <property type="entry name" value="Aldolase_II"/>
    <property type="match status" value="1"/>
</dbReference>
<evidence type="ECO:0000259" key="3">
    <source>
        <dbReference type="SMART" id="SM01007"/>
    </source>
</evidence>
<name>A0A1G5H3C9_9BACT</name>
<dbReference type="InterPro" id="IPR001303">
    <property type="entry name" value="Aldolase_II/adducin_N"/>
</dbReference>
<dbReference type="Proteomes" id="UP000198870">
    <property type="component" value="Unassembled WGS sequence"/>
</dbReference>
<dbReference type="InterPro" id="IPR050197">
    <property type="entry name" value="Aldolase_class_II_sugar_metab"/>
</dbReference>
<dbReference type="GO" id="GO:0019323">
    <property type="term" value="P:pentose catabolic process"/>
    <property type="evidence" value="ECO:0007669"/>
    <property type="project" value="TreeGrafter"/>
</dbReference>
<keyword evidence="2" id="KW-0456">Lyase</keyword>
<dbReference type="PANTHER" id="PTHR22789:SF0">
    <property type="entry name" value="3-OXO-TETRONATE 4-PHOSPHATE DECARBOXYLASE-RELATED"/>
    <property type="match status" value="1"/>
</dbReference>
<dbReference type="AlphaFoldDB" id="A0A1G5H3C9"/>
<sequence length="222" mass="23980">MPMPSAPRNICEMAQILLSEGLCTDHSGCLSARMGGRLWITPEDTKLSELTPDALSVVDLATCTPLEGPRPDRRFALHRALYKKRKHLGALLHADPLSILTASRAERDVPPLLDDMAQLVGISARIAQSWPCRGTAPVIAAMRGRNAVLLKNSGALCGAGTFDDAHAVAQVLEKNCKAVIEATFLGGGITINRGEALLMRTVYQLTYARQNTKNVPSMVKVR</sequence>
<feature type="domain" description="Class II aldolase/adducin N-terminal" evidence="3">
    <location>
        <begin position="8"/>
        <end position="180"/>
    </location>
</feature>
<reference evidence="4 5" key="1">
    <citation type="submission" date="2016-10" db="EMBL/GenBank/DDBJ databases">
        <authorList>
            <person name="de Groot N.N."/>
        </authorList>
    </citation>
    <scope>NUCLEOTIDE SEQUENCE [LARGE SCALE GENOMIC DNA]</scope>
    <source>
        <strain evidence="4 5">AA1</strain>
    </source>
</reference>
<gene>
    <name evidence="4" type="ORF">SAMN05216233_11293</name>
</gene>
<keyword evidence="5" id="KW-1185">Reference proteome</keyword>
<dbReference type="GO" id="GO:0005829">
    <property type="term" value="C:cytosol"/>
    <property type="evidence" value="ECO:0007669"/>
    <property type="project" value="TreeGrafter"/>
</dbReference>
<accession>A0A1G5H3C9</accession>
<protein>
    <submittedName>
        <fullName evidence="4">Ribulose-5-phosphate 4-epimerase/Fuculose-1-phosphate aldolase</fullName>
    </submittedName>
</protein>
<dbReference type="RefSeq" id="WP_092211984.1">
    <property type="nucleotide sequence ID" value="NZ_FMUX01000012.1"/>
</dbReference>
<dbReference type="SMART" id="SM01007">
    <property type="entry name" value="Aldolase_II"/>
    <property type="match status" value="1"/>
</dbReference>
<organism evidence="4 5">
    <name type="scientific">Desulfoluna spongiiphila</name>
    <dbReference type="NCBI Taxonomy" id="419481"/>
    <lineage>
        <taxon>Bacteria</taxon>
        <taxon>Pseudomonadati</taxon>
        <taxon>Thermodesulfobacteriota</taxon>
        <taxon>Desulfobacteria</taxon>
        <taxon>Desulfobacterales</taxon>
        <taxon>Desulfolunaceae</taxon>
        <taxon>Desulfoluna</taxon>
    </lineage>
</organism>
<evidence type="ECO:0000313" key="4">
    <source>
        <dbReference type="EMBL" id="SCY58177.1"/>
    </source>
</evidence>